<dbReference type="Proteomes" id="UP000660262">
    <property type="component" value="Unassembled WGS sequence"/>
</dbReference>
<sequence>MASGMQLTSNNMPAEPPLTLLMTYAPSSSSRSSMALMSRALSLASSGSHVLYIASSASDLEKVPGVVALAQSQQNFSANHDVLERIHVKYCPQQGDLQKIAAALHMMNTQQPIRHILVDNLHACVLGRAPAGSNNSNMQRDVALFKAVALLRDAASHMRASLIATHCTQNEGTAAGPIENGFSKRVVIA</sequence>
<comment type="caution">
    <text evidence="1">The sequence shown here is derived from an EMBL/GenBank/DDBJ whole genome shotgun (WGS) entry which is preliminary data.</text>
</comment>
<dbReference type="PANTHER" id="PTHR28653">
    <property type="match status" value="1"/>
</dbReference>
<reference evidence="1" key="1">
    <citation type="submission" date="2020-10" db="EMBL/GenBank/DDBJ databases">
        <title>Unveiling of a novel bifunctional photoreceptor, Dualchrome1, isolated from a cosmopolitan green alga.</title>
        <authorList>
            <person name="Suzuki S."/>
            <person name="Kawachi M."/>
        </authorList>
    </citation>
    <scope>NUCLEOTIDE SEQUENCE</scope>
    <source>
        <strain evidence="1">NIES 2893</strain>
    </source>
</reference>
<proteinExistence type="predicted"/>
<accession>A0A830HIT3</accession>
<evidence type="ECO:0008006" key="3">
    <source>
        <dbReference type="Google" id="ProtNLM"/>
    </source>
</evidence>
<dbReference type="GO" id="GO:0000724">
    <property type="term" value="P:double-strand break repair via homologous recombination"/>
    <property type="evidence" value="ECO:0007669"/>
    <property type="project" value="TreeGrafter"/>
</dbReference>
<name>A0A830HIT3_9CHLO</name>
<dbReference type="GO" id="GO:0003697">
    <property type="term" value="F:single-stranded DNA binding"/>
    <property type="evidence" value="ECO:0007669"/>
    <property type="project" value="TreeGrafter"/>
</dbReference>
<dbReference type="EMBL" id="BNJQ01000016">
    <property type="protein sequence ID" value="GHP07266.1"/>
    <property type="molecule type" value="Genomic_DNA"/>
</dbReference>
<organism evidence="1 2">
    <name type="scientific">Pycnococcus provasolii</name>
    <dbReference type="NCBI Taxonomy" id="41880"/>
    <lineage>
        <taxon>Eukaryota</taxon>
        <taxon>Viridiplantae</taxon>
        <taxon>Chlorophyta</taxon>
        <taxon>Pseudoscourfieldiophyceae</taxon>
        <taxon>Pseudoscourfieldiales</taxon>
        <taxon>Pycnococcaceae</taxon>
        <taxon>Pycnococcus</taxon>
    </lineage>
</organism>
<protein>
    <recommendedName>
        <fullName evidence="3">DNA recombination and repair protein Rad51-like C-terminal domain-containing protein</fullName>
    </recommendedName>
</protein>
<dbReference type="Gene3D" id="3.40.50.300">
    <property type="entry name" value="P-loop containing nucleotide triphosphate hydrolases"/>
    <property type="match status" value="1"/>
</dbReference>
<dbReference type="AlphaFoldDB" id="A0A830HIT3"/>
<evidence type="ECO:0000313" key="2">
    <source>
        <dbReference type="Proteomes" id="UP000660262"/>
    </source>
</evidence>
<dbReference type="GO" id="GO:0097196">
    <property type="term" value="C:Shu complex"/>
    <property type="evidence" value="ECO:0007669"/>
    <property type="project" value="TreeGrafter"/>
</dbReference>
<keyword evidence="2" id="KW-1185">Reference proteome</keyword>
<evidence type="ECO:0000313" key="1">
    <source>
        <dbReference type="EMBL" id="GHP07266.1"/>
    </source>
</evidence>
<gene>
    <name evidence="1" type="ORF">PPROV_000600700</name>
</gene>
<dbReference type="PANTHER" id="PTHR28653:SF1">
    <property type="entry name" value="ATPASE SWSAP1"/>
    <property type="match status" value="1"/>
</dbReference>
<dbReference type="InterPro" id="IPR027417">
    <property type="entry name" value="P-loop_NTPase"/>
</dbReference>